<dbReference type="STRING" id="317577.GCA_000419625_03213"/>
<dbReference type="RefSeq" id="WP_027463997.1">
    <property type="nucleotide sequence ID" value="NZ_CP021082.1"/>
</dbReference>
<evidence type="ECO:0000313" key="1">
    <source>
        <dbReference type="EMBL" id="ASN82430.1"/>
    </source>
</evidence>
<protein>
    <submittedName>
        <fullName evidence="1">Uncharacterized protein</fullName>
    </submittedName>
</protein>
<proteinExistence type="predicted"/>
<sequence length="185" mass="19811">MIEDPPATAALTPIPADDLRRRVRQRPGDPGARLLIALVGGLRAVNAGILNECTPGTGRPRADWLKLTEAEVLSARHAAQDAAETTGRPWRTLAIQALDRLISAPDPHGPAPTQAASPVAHGGAYLTAADRRAQAAFPAVQAGETWKGRQSGRLVQISEVTSQSVFVHGVGEYPRQRFHQVFDRP</sequence>
<keyword evidence="2" id="KW-1185">Reference proteome</keyword>
<dbReference type="KEGG" id="dfc:DFI_14680"/>
<dbReference type="EMBL" id="CP021082">
    <property type="protein sequence ID" value="ASN82430.1"/>
    <property type="molecule type" value="Genomic_DNA"/>
</dbReference>
<geneLocation type="plasmid" evidence="2">
    <name>pdfi1</name>
</geneLocation>
<reference evidence="1 2" key="1">
    <citation type="submission" date="2017-05" db="EMBL/GenBank/DDBJ databases">
        <title>The complete genome sequence of Deinococcus ficus isolated from the rhizosphere of the Ficus religiosa L. in Taiwan.</title>
        <authorList>
            <person name="Wu K.-M."/>
            <person name="Liao T.-L."/>
            <person name="Liu Y.-M."/>
            <person name="Young C.-C."/>
            <person name="Tsai S.-F."/>
        </authorList>
    </citation>
    <scope>NUCLEOTIDE SEQUENCE [LARGE SCALE GENOMIC DNA]</scope>
    <source>
        <strain evidence="1 2">CC-FR2-10</strain>
        <plasmid evidence="2">pdfi1</plasmid>
    </source>
</reference>
<accession>A0A221T0N8</accession>
<organism evidence="1 2">
    <name type="scientific">Deinococcus ficus</name>
    <dbReference type="NCBI Taxonomy" id="317577"/>
    <lineage>
        <taxon>Bacteria</taxon>
        <taxon>Thermotogati</taxon>
        <taxon>Deinococcota</taxon>
        <taxon>Deinococci</taxon>
        <taxon>Deinococcales</taxon>
        <taxon>Deinococcaceae</taxon>
        <taxon>Deinococcus</taxon>
    </lineage>
</organism>
<dbReference type="Proteomes" id="UP000259030">
    <property type="component" value="Plasmid pDFI1"/>
</dbReference>
<gene>
    <name evidence="1" type="ORF">DFI_14680</name>
</gene>
<evidence type="ECO:0000313" key="2">
    <source>
        <dbReference type="Proteomes" id="UP000259030"/>
    </source>
</evidence>
<dbReference type="AlphaFoldDB" id="A0A221T0N8"/>
<name>A0A221T0N8_9DEIO</name>
<keyword evidence="1" id="KW-0614">Plasmid</keyword>